<dbReference type="InterPro" id="IPR039556">
    <property type="entry name" value="ICL/PEPM"/>
</dbReference>
<dbReference type="GO" id="GO:0046872">
    <property type="term" value="F:metal ion binding"/>
    <property type="evidence" value="ECO:0007669"/>
    <property type="project" value="UniProtKB-KW"/>
</dbReference>
<proteinExistence type="inferred from homology"/>
<dbReference type="eggNOG" id="COG2513">
    <property type="taxonomic scope" value="Bacteria"/>
</dbReference>
<dbReference type="Gene3D" id="3.20.20.60">
    <property type="entry name" value="Phosphoenolpyruvate-binding domains"/>
    <property type="match status" value="1"/>
</dbReference>
<dbReference type="GO" id="GO:0050188">
    <property type="term" value="F:phosphoenolpyruvate mutase activity"/>
    <property type="evidence" value="ECO:0007669"/>
    <property type="project" value="UniProtKB-EC"/>
</dbReference>
<dbReference type="CDD" id="cd00377">
    <property type="entry name" value="ICL_PEPM"/>
    <property type="match status" value="1"/>
</dbReference>
<accession>D4BAZ2</accession>
<dbReference type="Pfam" id="PF13714">
    <property type="entry name" value="PEP_mutase"/>
    <property type="match status" value="1"/>
</dbReference>
<dbReference type="HOGENOM" id="CLU_027389_0_1_6"/>
<dbReference type="InterPro" id="IPR012698">
    <property type="entry name" value="PEnolPyrv_PMutase_core"/>
</dbReference>
<keyword evidence="1" id="KW-0479">Metal-binding</keyword>
<organism evidence="5 6">
    <name type="scientific">Citrobacter youngae ATCC 29220</name>
    <dbReference type="NCBI Taxonomy" id="500640"/>
    <lineage>
        <taxon>Bacteria</taxon>
        <taxon>Pseudomonadati</taxon>
        <taxon>Pseudomonadota</taxon>
        <taxon>Gammaproteobacteria</taxon>
        <taxon>Enterobacterales</taxon>
        <taxon>Enterobacteriaceae</taxon>
        <taxon>Citrobacter</taxon>
        <taxon>Citrobacter freundii complex</taxon>
    </lineage>
</organism>
<comment type="caution">
    <text evidence="5">The sequence shown here is derived from an EMBL/GenBank/DDBJ whole genome shotgun (WGS) entry which is preliminary data.</text>
</comment>
<evidence type="ECO:0000256" key="4">
    <source>
        <dbReference type="ARBA" id="ARBA00038455"/>
    </source>
</evidence>
<evidence type="ECO:0000313" key="6">
    <source>
        <dbReference type="Proteomes" id="UP000003880"/>
    </source>
</evidence>
<gene>
    <name evidence="5" type="primary">aepX</name>
    <name evidence="5" type="ORF">CIT292_07639</name>
</gene>
<dbReference type="PANTHER" id="PTHR42905">
    <property type="entry name" value="PHOSPHOENOLPYRUVATE CARBOXYLASE"/>
    <property type="match status" value="1"/>
</dbReference>
<name>D4BAZ2_9ENTR</name>
<evidence type="ECO:0000256" key="1">
    <source>
        <dbReference type="ARBA" id="ARBA00022723"/>
    </source>
</evidence>
<reference evidence="5 6" key="1">
    <citation type="submission" date="2010-02" db="EMBL/GenBank/DDBJ databases">
        <authorList>
            <person name="Weinstock G."/>
            <person name="Sodergren E."/>
            <person name="Clifton S."/>
            <person name="Fulton L."/>
            <person name="Fulton B."/>
            <person name="Courtney L."/>
            <person name="Fronick C."/>
            <person name="Harrison M."/>
            <person name="Strong C."/>
            <person name="Farmer C."/>
            <person name="Delahaunty K."/>
            <person name="Markovic C."/>
            <person name="Hall O."/>
            <person name="Minx P."/>
            <person name="Tomlinson C."/>
            <person name="Mitreva M."/>
            <person name="Nelson J."/>
            <person name="Hou S."/>
            <person name="Wollam A."/>
            <person name="Pepin K.H."/>
            <person name="Johnson M."/>
            <person name="Bhonagiri V."/>
            <person name="Zhang X."/>
            <person name="Suruliraj S."/>
            <person name="Warren W."/>
            <person name="Chinwalla A."/>
            <person name="Mardis E.R."/>
            <person name="Wilson R.K."/>
        </authorList>
    </citation>
    <scope>NUCLEOTIDE SEQUENCE [LARGE SCALE GENOMIC DNA]</scope>
    <source>
        <strain evidence="5 6">ATCC 29220</strain>
    </source>
</reference>
<dbReference type="SUPFAM" id="SSF51621">
    <property type="entry name" value="Phosphoenolpyruvate/pyruvate domain"/>
    <property type="match status" value="1"/>
</dbReference>
<protein>
    <recommendedName>
        <fullName evidence="3">phosphoenolpyruvate mutase</fullName>
        <ecNumber evidence="3">5.4.2.9</ecNumber>
    </recommendedName>
</protein>
<dbReference type="EC" id="5.4.2.9" evidence="3"/>
<dbReference type="NCBIfam" id="TIGR02320">
    <property type="entry name" value="PEP_mutase"/>
    <property type="match status" value="1"/>
</dbReference>
<dbReference type="EMBL" id="ABWL02000006">
    <property type="protein sequence ID" value="EFE09353.1"/>
    <property type="molecule type" value="Genomic_DNA"/>
</dbReference>
<keyword evidence="5" id="KW-0670">Pyruvate</keyword>
<sequence length="318" mass="35368">MIQAETNINQRLFRDKRGSERMVNNNVFRSDLATLFNDKRCLRVLEAHSPLSALLAEHTRLELVTGEHVSYDAIWSSSLTDSTLRGLPDIEILTPGNRLHGIHEIFDVCSMPLIYDADTGGKPEHFAIYIKMLERAGVAAVVIEDKCGLKKNSLLGNSVRQEQESVESFCEKIRIGCASREHPNMMVIARCESLILDNGMADAIARSVAYVEAGADAIIIHSRGKDGREILEFAKLFRQPGVQVPLICIPTSYTHLRFDELENAGFNGVIYANHMLRGSYLAMRNIATGILANGRTQELESSCLGIDEILDLVPGTRW</sequence>
<evidence type="ECO:0000256" key="3">
    <source>
        <dbReference type="ARBA" id="ARBA00024063"/>
    </source>
</evidence>
<dbReference type="InterPro" id="IPR015813">
    <property type="entry name" value="Pyrv/PenolPyrv_kinase-like_dom"/>
</dbReference>
<dbReference type="AlphaFoldDB" id="D4BAZ2"/>
<evidence type="ECO:0000313" key="5">
    <source>
        <dbReference type="EMBL" id="EFE09353.1"/>
    </source>
</evidence>
<keyword evidence="2 5" id="KW-0413">Isomerase</keyword>
<dbReference type="PANTHER" id="PTHR42905:SF7">
    <property type="entry name" value="PHOSPHOENOLPYRUVATE PHOSPHOMUTASE"/>
    <property type="match status" value="1"/>
</dbReference>
<dbReference type="InterPro" id="IPR040442">
    <property type="entry name" value="Pyrv_kinase-like_dom_sf"/>
</dbReference>
<dbReference type="Proteomes" id="UP000003880">
    <property type="component" value="Unassembled WGS sequence"/>
</dbReference>
<comment type="similarity">
    <text evidence="4">Belongs to the isocitrate lyase/PEP mutase superfamily. PEP mutase family.</text>
</comment>
<evidence type="ECO:0000256" key="2">
    <source>
        <dbReference type="ARBA" id="ARBA00023235"/>
    </source>
</evidence>